<sequence>MQHRQVCARRGGRVGNRSRIPLDEREDLRVGDEAALDHLGESGDVVVPRQRPEGREVAQDPDRRMEGTDQVLALGRVDARLPADRGVNHGEQRRGQVDHADPAQPGGRHEPCQVGRRATAERHDRVGARELGLPEHLPAGGSHLGSLRSLGVRDLRKDDDVSRREEIVADLRRRVRESGGADDQHLGGRVAEQPRQLRSQVGADHDVVWHVTLDADDARA</sequence>
<feature type="region of interest" description="Disordered" evidence="1">
    <location>
        <begin position="175"/>
        <end position="201"/>
    </location>
</feature>
<feature type="region of interest" description="Disordered" evidence="1">
    <location>
        <begin position="36"/>
        <end position="146"/>
    </location>
</feature>
<reference evidence="2" key="1">
    <citation type="submission" date="2016-10" db="EMBL/GenBank/DDBJ databases">
        <title>Sequence of Gallionella enrichment culture.</title>
        <authorList>
            <person name="Poehlein A."/>
            <person name="Muehling M."/>
            <person name="Daniel R."/>
        </authorList>
    </citation>
    <scope>NUCLEOTIDE SEQUENCE</scope>
</reference>
<feature type="compositionally biased region" description="Basic and acidic residues" evidence="1">
    <location>
        <begin position="50"/>
        <end position="67"/>
    </location>
</feature>
<proteinExistence type="predicted"/>
<organism evidence="2">
    <name type="scientific">mine drainage metagenome</name>
    <dbReference type="NCBI Taxonomy" id="410659"/>
    <lineage>
        <taxon>unclassified sequences</taxon>
        <taxon>metagenomes</taxon>
        <taxon>ecological metagenomes</taxon>
    </lineage>
</organism>
<feature type="compositionally biased region" description="Basic and acidic residues" evidence="1">
    <location>
        <begin position="77"/>
        <end position="111"/>
    </location>
</feature>
<evidence type="ECO:0000313" key="2">
    <source>
        <dbReference type="EMBL" id="OIQ70528.1"/>
    </source>
</evidence>
<feature type="region of interest" description="Disordered" evidence="1">
    <location>
        <begin position="1"/>
        <end position="20"/>
    </location>
</feature>
<protein>
    <submittedName>
        <fullName evidence="2">Uncharacterized protein</fullName>
    </submittedName>
</protein>
<gene>
    <name evidence="2" type="ORF">GALL_478610</name>
</gene>
<comment type="caution">
    <text evidence="2">The sequence shown here is derived from an EMBL/GenBank/DDBJ whole genome shotgun (WGS) entry which is preliminary data.</text>
</comment>
<evidence type="ECO:0000256" key="1">
    <source>
        <dbReference type="SAM" id="MobiDB-lite"/>
    </source>
</evidence>
<feature type="compositionally biased region" description="Basic and acidic residues" evidence="1">
    <location>
        <begin position="175"/>
        <end position="186"/>
    </location>
</feature>
<dbReference type="EMBL" id="MLJW01004159">
    <property type="protein sequence ID" value="OIQ70528.1"/>
    <property type="molecule type" value="Genomic_DNA"/>
</dbReference>
<feature type="compositionally biased region" description="Basic and acidic residues" evidence="1">
    <location>
        <begin position="118"/>
        <end position="128"/>
    </location>
</feature>
<accession>A0A1J5PIC0</accession>
<dbReference type="AlphaFoldDB" id="A0A1J5PIC0"/>
<name>A0A1J5PIC0_9ZZZZ</name>
<feature type="compositionally biased region" description="Basic residues" evidence="1">
    <location>
        <begin position="1"/>
        <end position="12"/>
    </location>
</feature>